<feature type="region of interest" description="Disordered" evidence="1">
    <location>
        <begin position="15"/>
        <end position="39"/>
    </location>
</feature>
<reference evidence="2" key="2">
    <citation type="journal article" date="2010" name="Nature">
        <title>Comparative genomics reveals mobile pathogenicity chromosomes in Fusarium.</title>
        <authorList>
            <person name="Ma L.J."/>
            <person name="van der Does H.C."/>
            <person name="Borkovich K.A."/>
            <person name="Coleman J.J."/>
            <person name="Daboussi M.J."/>
            <person name="Di Pietro A."/>
            <person name="Dufresne M."/>
            <person name="Freitag M."/>
            <person name="Grabherr M."/>
            <person name="Henrissat B."/>
            <person name="Houterman P.M."/>
            <person name="Kang S."/>
            <person name="Shim W.B."/>
            <person name="Woloshuk C."/>
            <person name="Xie X."/>
            <person name="Xu J.R."/>
            <person name="Antoniw J."/>
            <person name="Baker S.E."/>
            <person name="Bluhm B.H."/>
            <person name="Breakspear A."/>
            <person name="Brown D.W."/>
            <person name="Butchko R.A."/>
            <person name="Chapman S."/>
            <person name="Coulson R."/>
            <person name="Coutinho P.M."/>
            <person name="Danchin E.G."/>
            <person name="Diener A."/>
            <person name="Gale L.R."/>
            <person name="Gardiner D.M."/>
            <person name="Goff S."/>
            <person name="Hammond-Kosack K.E."/>
            <person name="Hilburn K."/>
            <person name="Hua-Van A."/>
            <person name="Jonkers W."/>
            <person name="Kazan K."/>
            <person name="Kodira C.D."/>
            <person name="Koehrsen M."/>
            <person name="Kumar L."/>
            <person name="Lee Y.H."/>
            <person name="Li L."/>
            <person name="Manners J.M."/>
            <person name="Miranda-Saavedra D."/>
            <person name="Mukherjee M."/>
            <person name="Park G."/>
            <person name="Park J."/>
            <person name="Park S.Y."/>
            <person name="Proctor R.H."/>
            <person name="Regev A."/>
            <person name="Ruiz-Roldan M.C."/>
            <person name="Sain D."/>
            <person name="Sakthikumar S."/>
            <person name="Sykes S."/>
            <person name="Schwartz D.C."/>
            <person name="Turgeon B.G."/>
            <person name="Wapinski I."/>
            <person name="Yoder O."/>
            <person name="Young S."/>
            <person name="Zeng Q."/>
            <person name="Zhou S."/>
            <person name="Galagan J."/>
            <person name="Cuomo C.A."/>
            <person name="Kistler H.C."/>
            <person name="Rep M."/>
        </authorList>
    </citation>
    <scope>NUCLEOTIDE SEQUENCE [LARGE SCALE GENOMIC DNA]</scope>
    <source>
        <strain evidence="2">4287</strain>
    </source>
</reference>
<dbReference type="GeneID" id="28961502"/>
<dbReference type="VEuPathDB" id="FungiDB:FOXG_20796"/>
<dbReference type="RefSeq" id="XP_018251341.1">
    <property type="nucleotide sequence ID" value="XM_018401102.1"/>
</dbReference>
<accession>A0A0J9WRX6</accession>
<evidence type="ECO:0000313" key="2">
    <source>
        <dbReference type="EMBL" id="KNB13297.1"/>
    </source>
</evidence>
<sequence>MQNPVVVTELTCITTEPSTHHRSEHRTSIHESDSTPSLPDTVEVQQVKTSLRARDFTPTRLSKNGPKNSVPTIRILFYCKTVSRRVGTKALSSERLRCCQVVLFLFKAQQDQRRVTSHSKLTMNEQKDIVLIFAAAQAYGTHVVAWGGSSKDSVECT</sequence>
<reference evidence="2" key="1">
    <citation type="submission" date="2007-04" db="EMBL/GenBank/DDBJ databases">
        <authorList>
            <consortium name="The Broad Institute Genome Sequencing Platform"/>
            <person name="Birren B."/>
            <person name="Lander E."/>
            <person name="Galagan J."/>
            <person name="Nusbaum C."/>
            <person name="Devon K."/>
            <person name="Ma L.-J."/>
            <person name="Jaffe D."/>
            <person name="Butler J."/>
            <person name="Alvarez P."/>
            <person name="Gnerre S."/>
            <person name="Grabherr M."/>
            <person name="Kleber M."/>
            <person name="Mauceli E."/>
            <person name="Brockman W."/>
            <person name="MacCallum I.A."/>
            <person name="Young S."/>
            <person name="LaButti K."/>
            <person name="DeCaprio D."/>
            <person name="Crawford M."/>
            <person name="Koehrsen M."/>
            <person name="Engels R."/>
            <person name="Montgomery P."/>
            <person name="Pearson M."/>
            <person name="Howarth C."/>
            <person name="Larson L."/>
            <person name="White J."/>
            <person name="O'Leary S."/>
            <person name="Kodira C."/>
            <person name="Zeng Q."/>
            <person name="Yandava C."/>
            <person name="Alvarado L."/>
            <person name="Kistler C."/>
            <person name="Shim W.-B."/>
            <person name="Kang S."/>
            <person name="Woloshuk C."/>
        </authorList>
    </citation>
    <scope>NUCLEOTIDE SEQUENCE</scope>
    <source>
        <strain evidence="2">4287</strain>
    </source>
</reference>
<evidence type="ECO:0000256" key="1">
    <source>
        <dbReference type="SAM" id="MobiDB-lite"/>
    </source>
</evidence>
<name>A0A0J9WRX6_FUSO4</name>
<dbReference type="KEGG" id="fox:FOXG_20796"/>
<evidence type="ECO:0000313" key="3">
    <source>
        <dbReference type="Proteomes" id="UP000009097"/>
    </source>
</evidence>
<gene>
    <name evidence="2" type="ORF">FOXG_20796</name>
</gene>
<dbReference type="EMBL" id="DS231712">
    <property type="protein sequence ID" value="KNB13296.1"/>
    <property type="molecule type" value="Genomic_DNA"/>
</dbReference>
<proteinExistence type="predicted"/>
<dbReference type="AlphaFoldDB" id="A0A0J9WRX6"/>
<organism evidence="2 3">
    <name type="scientific">Fusarium oxysporum f. sp. lycopersici (strain 4287 / CBS 123668 / FGSC 9935 / NRRL 34936)</name>
    <name type="common">Fusarium vascular wilt of tomato</name>
    <dbReference type="NCBI Taxonomy" id="426428"/>
    <lineage>
        <taxon>Eukaryota</taxon>
        <taxon>Fungi</taxon>
        <taxon>Dikarya</taxon>
        <taxon>Ascomycota</taxon>
        <taxon>Pezizomycotina</taxon>
        <taxon>Sordariomycetes</taxon>
        <taxon>Hypocreomycetidae</taxon>
        <taxon>Hypocreales</taxon>
        <taxon>Nectriaceae</taxon>
        <taxon>Fusarium</taxon>
        <taxon>Fusarium oxysporum species complex</taxon>
    </lineage>
</organism>
<feature type="compositionally biased region" description="Basic and acidic residues" evidence="1">
    <location>
        <begin position="18"/>
        <end position="33"/>
    </location>
</feature>
<protein>
    <submittedName>
        <fullName evidence="2">Uncharacterized protein</fullName>
    </submittedName>
</protein>
<dbReference type="Proteomes" id="UP000009097">
    <property type="component" value="Unassembled WGS sequence"/>
</dbReference>
<dbReference type="RefSeq" id="XP_018251342.1">
    <property type="nucleotide sequence ID" value="XM_018401103.1"/>
</dbReference>
<dbReference type="EMBL" id="DS231712">
    <property type="protein sequence ID" value="KNB13297.1"/>
    <property type="molecule type" value="Genomic_DNA"/>
</dbReference>